<accession>A0A0B3BU46</accession>
<dbReference type="OrthoDB" id="7027300at2"/>
<protein>
    <submittedName>
        <fullName evidence="2">Uncharacterized protein</fullName>
    </submittedName>
</protein>
<dbReference type="RefSeq" id="WP_039606871.1">
    <property type="nucleotide sequence ID" value="NZ_FMUP01000003.1"/>
</dbReference>
<keyword evidence="1" id="KW-0812">Transmembrane</keyword>
<dbReference type="STRING" id="706570.PT85_13105"/>
<dbReference type="Proteomes" id="UP000030980">
    <property type="component" value="Unassembled WGS sequence"/>
</dbReference>
<sequence length="173" mass="19530">MPRSPEAPEDDFRPRDHPVEDDIAFQRKAWKVERVGWACLLVLVVFALLGLFSNGPLSDRRLTTPDGTLQVDDQRFLRQGGRSPLRLALQGEPGATLQVVLEAPFLDTHRIEALEPHPLESGSAQGGLRLAVRADRDGRATLHFSLRPDRTGATHLTIRFGEHRLRLWQFIYP</sequence>
<gene>
    <name evidence="2" type="ORF">PT85_13105</name>
</gene>
<feature type="transmembrane region" description="Helical" evidence="1">
    <location>
        <begin position="35"/>
        <end position="52"/>
    </location>
</feature>
<keyword evidence="3" id="KW-1185">Reference proteome</keyword>
<organism evidence="2 3">
    <name type="scientific">Pseudomonas flexibilis</name>
    <dbReference type="NCBI Taxonomy" id="706570"/>
    <lineage>
        <taxon>Bacteria</taxon>
        <taxon>Pseudomonadati</taxon>
        <taxon>Pseudomonadota</taxon>
        <taxon>Gammaproteobacteria</taxon>
        <taxon>Pseudomonadales</taxon>
        <taxon>Pseudomonadaceae</taxon>
        <taxon>Pseudomonas</taxon>
    </lineage>
</organism>
<dbReference type="AlphaFoldDB" id="A0A0B3BU46"/>
<evidence type="ECO:0000313" key="2">
    <source>
        <dbReference type="EMBL" id="KHO64179.1"/>
    </source>
</evidence>
<keyword evidence="1" id="KW-1133">Transmembrane helix</keyword>
<keyword evidence="1" id="KW-0472">Membrane</keyword>
<reference evidence="2 3" key="1">
    <citation type="submission" date="2014-11" db="EMBL/GenBank/DDBJ databases">
        <title>Genome sequence of Pseudomonas tuomuerensis JCM 14085.</title>
        <authorList>
            <person name="Shin S.-K."/>
            <person name="Yi H."/>
        </authorList>
    </citation>
    <scope>NUCLEOTIDE SEQUENCE [LARGE SCALE GENOMIC DNA]</scope>
    <source>
        <strain evidence="2 3">JCM 14085</strain>
    </source>
</reference>
<dbReference type="EMBL" id="JTAK01000005">
    <property type="protein sequence ID" value="KHO64179.1"/>
    <property type="molecule type" value="Genomic_DNA"/>
</dbReference>
<evidence type="ECO:0000313" key="3">
    <source>
        <dbReference type="Proteomes" id="UP000030980"/>
    </source>
</evidence>
<name>A0A0B3BU46_9PSED</name>
<comment type="caution">
    <text evidence="2">The sequence shown here is derived from an EMBL/GenBank/DDBJ whole genome shotgun (WGS) entry which is preliminary data.</text>
</comment>
<evidence type="ECO:0000256" key="1">
    <source>
        <dbReference type="SAM" id="Phobius"/>
    </source>
</evidence>
<proteinExistence type="predicted"/>